<reference evidence="2 3" key="1">
    <citation type="journal article" date="2012" name="Proc. Natl. Acad. Sci. U.S.A.">
        <title>Comparative genomics of Ceriporiopsis subvermispora and Phanerochaete chrysosporium provide insight into selective ligninolysis.</title>
        <authorList>
            <person name="Fernandez-Fueyo E."/>
            <person name="Ruiz-Duenas F.J."/>
            <person name="Ferreira P."/>
            <person name="Floudas D."/>
            <person name="Hibbett D.S."/>
            <person name="Canessa P."/>
            <person name="Larrondo L.F."/>
            <person name="James T.Y."/>
            <person name="Seelenfreund D."/>
            <person name="Lobos S."/>
            <person name="Polanco R."/>
            <person name="Tello M."/>
            <person name="Honda Y."/>
            <person name="Watanabe T."/>
            <person name="Watanabe T."/>
            <person name="Ryu J.S."/>
            <person name="Kubicek C.P."/>
            <person name="Schmoll M."/>
            <person name="Gaskell J."/>
            <person name="Hammel K.E."/>
            <person name="St John F.J."/>
            <person name="Vanden Wymelenberg A."/>
            <person name="Sabat G."/>
            <person name="Splinter BonDurant S."/>
            <person name="Syed K."/>
            <person name="Yadav J.S."/>
            <person name="Doddapaneni H."/>
            <person name="Subramanian V."/>
            <person name="Lavin J.L."/>
            <person name="Oguiza J.A."/>
            <person name="Perez G."/>
            <person name="Pisabarro A.G."/>
            <person name="Ramirez L."/>
            <person name="Santoyo F."/>
            <person name="Master E."/>
            <person name="Coutinho P.M."/>
            <person name="Henrissat B."/>
            <person name="Lombard V."/>
            <person name="Magnuson J.K."/>
            <person name="Kuees U."/>
            <person name="Hori C."/>
            <person name="Igarashi K."/>
            <person name="Samejima M."/>
            <person name="Held B.W."/>
            <person name="Barry K.W."/>
            <person name="LaButti K.M."/>
            <person name="Lapidus A."/>
            <person name="Lindquist E.A."/>
            <person name="Lucas S.M."/>
            <person name="Riley R."/>
            <person name="Salamov A.A."/>
            <person name="Hoffmeister D."/>
            <person name="Schwenk D."/>
            <person name="Hadar Y."/>
            <person name="Yarden O."/>
            <person name="de Vries R.P."/>
            <person name="Wiebenga A."/>
            <person name="Stenlid J."/>
            <person name="Eastwood D."/>
            <person name="Grigoriev I.V."/>
            <person name="Berka R.M."/>
            <person name="Blanchette R.A."/>
            <person name="Kersten P."/>
            <person name="Martinez A.T."/>
            <person name="Vicuna R."/>
            <person name="Cullen D."/>
        </authorList>
    </citation>
    <scope>NUCLEOTIDE SEQUENCE [LARGE SCALE GENOMIC DNA]</scope>
    <source>
        <strain evidence="2 3">B</strain>
    </source>
</reference>
<gene>
    <name evidence="2" type="ORF">CERSUDRAFT_159884</name>
</gene>
<dbReference type="STRING" id="914234.M2PD27"/>
<dbReference type="InterPro" id="IPR051681">
    <property type="entry name" value="Ser/Thr_Kinases-Pseudokinases"/>
</dbReference>
<dbReference type="HOGENOM" id="CLU_000288_7_18_1"/>
<dbReference type="PROSITE" id="PS00108">
    <property type="entry name" value="PROTEIN_KINASE_ST"/>
    <property type="match status" value="1"/>
</dbReference>
<proteinExistence type="predicted"/>
<dbReference type="PROSITE" id="PS50011">
    <property type="entry name" value="PROTEIN_KINASE_DOM"/>
    <property type="match status" value="1"/>
</dbReference>
<evidence type="ECO:0000259" key="1">
    <source>
        <dbReference type="PROSITE" id="PS50011"/>
    </source>
</evidence>
<evidence type="ECO:0000313" key="2">
    <source>
        <dbReference type="EMBL" id="EMD33654.1"/>
    </source>
</evidence>
<feature type="domain" description="Protein kinase" evidence="1">
    <location>
        <begin position="73"/>
        <end position="279"/>
    </location>
</feature>
<dbReference type="SUPFAM" id="SSF56112">
    <property type="entry name" value="Protein kinase-like (PK-like)"/>
    <property type="match status" value="1"/>
</dbReference>
<accession>M2PD27</accession>
<dbReference type="GO" id="GO:0005524">
    <property type="term" value="F:ATP binding"/>
    <property type="evidence" value="ECO:0007669"/>
    <property type="project" value="InterPro"/>
</dbReference>
<protein>
    <recommendedName>
        <fullName evidence="1">Protein kinase domain-containing protein</fullName>
    </recommendedName>
</protein>
<dbReference type="OrthoDB" id="2791079at2759"/>
<name>M2PD27_CERS8</name>
<dbReference type="AlphaFoldDB" id="M2PD27"/>
<dbReference type="SMART" id="SM00220">
    <property type="entry name" value="S_TKc"/>
    <property type="match status" value="1"/>
</dbReference>
<dbReference type="PANTHER" id="PTHR44329:SF214">
    <property type="entry name" value="PROTEIN KINASE DOMAIN-CONTAINING PROTEIN"/>
    <property type="match status" value="1"/>
</dbReference>
<feature type="non-terminal residue" evidence="2">
    <location>
        <position position="1"/>
    </location>
</feature>
<dbReference type="Pfam" id="PF07714">
    <property type="entry name" value="PK_Tyr_Ser-Thr"/>
    <property type="match status" value="1"/>
</dbReference>
<dbReference type="Proteomes" id="UP000016930">
    <property type="component" value="Unassembled WGS sequence"/>
</dbReference>
<dbReference type="InterPro" id="IPR008271">
    <property type="entry name" value="Ser/Thr_kinase_AS"/>
</dbReference>
<evidence type="ECO:0000313" key="3">
    <source>
        <dbReference type="Proteomes" id="UP000016930"/>
    </source>
</evidence>
<sequence length="279" mass="31371">MNEFSDKAKLMSLPLLEGKDARVYVERIDKIIRLMLERKDYPDVLPKVLDLLRLLCGQNGVYPNSFALQRVTKDSGSPISKGGFGSVWQGMHQGRSVAVKIVTNAASGSDVMKSLCKEAVAWMYARHRNITPFYGIYRATTDSVPWLVSKWMERGTVKSYLDDHTSCNRLHLLVGVADGLHYLHSIGLVHGDLKMVNILVDEDEQACLADFGLTVLRYTQKDEFIRGTTVMSGTRNWTAPELFDPQACGLNRRPLTTTETDVYALSMVMWEVFTGTIPF</sequence>
<dbReference type="InterPro" id="IPR000719">
    <property type="entry name" value="Prot_kinase_dom"/>
</dbReference>
<dbReference type="Gene3D" id="1.10.510.10">
    <property type="entry name" value="Transferase(Phosphotransferase) domain 1"/>
    <property type="match status" value="1"/>
</dbReference>
<dbReference type="InterPro" id="IPR011009">
    <property type="entry name" value="Kinase-like_dom_sf"/>
</dbReference>
<dbReference type="PANTHER" id="PTHR44329">
    <property type="entry name" value="SERINE/THREONINE-PROTEIN KINASE TNNI3K-RELATED"/>
    <property type="match status" value="1"/>
</dbReference>
<dbReference type="GO" id="GO:0004674">
    <property type="term" value="F:protein serine/threonine kinase activity"/>
    <property type="evidence" value="ECO:0007669"/>
    <property type="project" value="TreeGrafter"/>
</dbReference>
<dbReference type="EMBL" id="KB445805">
    <property type="protein sequence ID" value="EMD33654.1"/>
    <property type="molecule type" value="Genomic_DNA"/>
</dbReference>
<organism evidence="2 3">
    <name type="scientific">Ceriporiopsis subvermispora (strain B)</name>
    <name type="common">White-rot fungus</name>
    <name type="synonym">Gelatoporia subvermispora</name>
    <dbReference type="NCBI Taxonomy" id="914234"/>
    <lineage>
        <taxon>Eukaryota</taxon>
        <taxon>Fungi</taxon>
        <taxon>Dikarya</taxon>
        <taxon>Basidiomycota</taxon>
        <taxon>Agaricomycotina</taxon>
        <taxon>Agaricomycetes</taxon>
        <taxon>Polyporales</taxon>
        <taxon>Gelatoporiaceae</taxon>
        <taxon>Gelatoporia</taxon>
    </lineage>
</organism>
<keyword evidence="3" id="KW-1185">Reference proteome</keyword>
<dbReference type="InterPro" id="IPR001245">
    <property type="entry name" value="Ser-Thr/Tyr_kinase_cat_dom"/>
</dbReference>